<evidence type="ECO:0000256" key="1">
    <source>
        <dbReference type="ARBA" id="ARBA00006272"/>
    </source>
</evidence>
<accession>A0A660SGE2</accession>
<reference evidence="9 10" key="1">
    <citation type="submission" date="2018-06" db="EMBL/GenBank/DDBJ databases">
        <title>Extensive metabolic versatility and redundancy in microbially diverse, dynamic hydrothermal sediments.</title>
        <authorList>
            <person name="Dombrowski N."/>
            <person name="Teske A."/>
            <person name="Baker B.J."/>
        </authorList>
    </citation>
    <scope>NUCLEOTIDE SEQUENCE [LARGE SCALE GENOMIC DNA]</scope>
    <source>
        <strain evidence="9">B36_G15</strain>
    </source>
</reference>
<dbReference type="SUPFAM" id="SSF101821">
    <property type="entry name" value="Aminopeptidase/glucanase lid domain"/>
    <property type="match status" value="1"/>
</dbReference>
<comment type="caution">
    <text evidence="9">The sequence shown here is derived from an EMBL/GenBank/DDBJ whole genome shotgun (WGS) entry which is preliminary data.</text>
</comment>
<dbReference type="PANTHER" id="PTHR32481:SF5">
    <property type="entry name" value="ENDOGLUCANASE"/>
    <property type="match status" value="1"/>
</dbReference>
<comment type="similarity">
    <text evidence="1 6">Belongs to the peptidase M42 family.</text>
</comment>
<feature type="binding site" evidence="8">
    <location>
        <position position="302"/>
    </location>
    <ligand>
        <name>Zn(2+)</name>
        <dbReference type="ChEBI" id="CHEBI:29105"/>
        <label>2</label>
    </ligand>
</feature>
<keyword evidence="5" id="KW-0378">Hydrolase</keyword>
<evidence type="ECO:0000256" key="7">
    <source>
        <dbReference type="PIRSR" id="PIRSR001123-1"/>
    </source>
</evidence>
<evidence type="ECO:0000256" key="4">
    <source>
        <dbReference type="ARBA" id="ARBA00022723"/>
    </source>
</evidence>
<dbReference type="GO" id="GO:0046872">
    <property type="term" value="F:metal ion binding"/>
    <property type="evidence" value="ECO:0007669"/>
    <property type="project" value="UniProtKB-UniRule"/>
</dbReference>
<proteinExistence type="inferred from homology"/>
<name>A0A660SGE2_UNCW3</name>
<evidence type="ECO:0000256" key="6">
    <source>
        <dbReference type="PIRNR" id="PIRNR001123"/>
    </source>
</evidence>
<comment type="cofactor">
    <cofactor evidence="8">
        <name>a divalent metal cation</name>
        <dbReference type="ChEBI" id="CHEBI:60240"/>
    </cofactor>
    <text evidence="8">Binds 2 divalent metal cations per subunit.</text>
</comment>
<evidence type="ECO:0000313" key="9">
    <source>
        <dbReference type="EMBL" id="RKX69050.1"/>
    </source>
</evidence>
<dbReference type="PANTHER" id="PTHR32481">
    <property type="entry name" value="AMINOPEPTIDASE"/>
    <property type="match status" value="1"/>
</dbReference>
<evidence type="ECO:0000256" key="8">
    <source>
        <dbReference type="PIRSR" id="PIRSR001123-2"/>
    </source>
</evidence>
<evidence type="ECO:0000256" key="3">
    <source>
        <dbReference type="ARBA" id="ARBA00022670"/>
    </source>
</evidence>
<evidence type="ECO:0000256" key="5">
    <source>
        <dbReference type="ARBA" id="ARBA00022801"/>
    </source>
</evidence>
<dbReference type="InterPro" id="IPR051464">
    <property type="entry name" value="Peptidase_M42_aminopept"/>
</dbReference>
<dbReference type="InterPro" id="IPR008007">
    <property type="entry name" value="Peptidase_M42"/>
</dbReference>
<dbReference type="Pfam" id="PF05343">
    <property type="entry name" value="Peptidase_M42"/>
    <property type="match status" value="1"/>
</dbReference>
<feature type="binding site" evidence="8">
    <location>
        <position position="57"/>
    </location>
    <ligand>
        <name>Zn(2+)</name>
        <dbReference type="ChEBI" id="CHEBI:29105"/>
        <label>1</label>
    </ligand>
</feature>
<feature type="binding site" evidence="8">
    <location>
        <position position="164"/>
    </location>
    <ligand>
        <name>Zn(2+)</name>
        <dbReference type="ChEBI" id="CHEBI:29105"/>
        <label>1</label>
    </ligand>
</feature>
<gene>
    <name evidence="9" type="ORF">DRP53_09380</name>
</gene>
<dbReference type="SUPFAM" id="SSF53187">
    <property type="entry name" value="Zn-dependent exopeptidases"/>
    <property type="match status" value="1"/>
</dbReference>
<dbReference type="Gene3D" id="2.40.30.40">
    <property type="entry name" value="Peptidase M42, domain 2"/>
    <property type="match status" value="1"/>
</dbReference>
<dbReference type="Gene3D" id="3.40.630.10">
    <property type="entry name" value="Zn peptidases"/>
    <property type="match status" value="1"/>
</dbReference>
<keyword evidence="4 8" id="KW-0479">Metal-binding</keyword>
<evidence type="ECO:0000256" key="2">
    <source>
        <dbReference type="ARBA" id="ARBA00022438"/>
    </source>
</evidence>
<dbReference type="InterPro" id="IPR023367">
    <property type="entry name" value="Peptidase_M42_dom2"/>
</dbReference>
<keyword evidence="2" id="KW-0031">Aminopeptidase</keyword>
<dbReference type="EMBL" id="QNBE01000110">
    <property type="protein sequence ID" value="RKX69050.1"/>
    <property type="molecule type" value="Genomic_DNA"/>
</dbReference>
<organism evidence="9 10">
    <name type="scientific">candidate division WOR-3 bacterium</name>
    <dbReference type="NCBI Taxonomy" id="2052148"/>
    <lineage>
        <taxon>Bacteria</taxon>
        <taxon>Bacteria division WOR-3</taxon>
    </lineage>
</organism>
<feature type="active site" description="Proton acceptor" evidence="7">
    <location>
        <position position="192"/>
    </location>
</feature>
<dbReference type="AlphaFoldDB" id="A0A660SGE2"/>
<feature type="binding site" evidence="8">
    <location>
        <position position="215"/>
    </location>
    <ligand>
        <name>Zn(2+)</name>
        <dbReference type="ChEBI" id="CHEBI:29105"/>
        <label>1</label>
    </ligand>
</feature>
<dbReference type="PIRSF" id="PIRSF001123">
    <property type="entry name" value="PepA_GA"/>
    <property type="match status" value="1"/>
</dbReference>
<protein>
    <submittedName>
        <fullName evidence="9">M42 family peptidase</fullName>
    </submittedName>
</protein>
<dbReference type="Proteomes" id="UP000268469">
    <property type="component" value="Unassembled WGS sequence"/>
</dbReference>
<evidence type="ECO:0000313" key="10">
    <source>
        <dbReference type="Proteomes" id="UP000268469"/>
    </source>
</evidence>
<feature type="binding site" evidence="8">
    <location>
        <position position="193"/>
    </location>
    <ligand>
        <name>Zn(2+)</name>
        <dbReference type="ChEBI" id="CHEBI:29105"/>
        <label>2</label>
    </ligand>
</feature>
<feature type="binding site" evidence="8">
    <location>
        <position position="164"/>
    </location>
    <ligand>
        <name>Zn(2+)</name>
        <dbReference type="ChEBI" id="CHEBI:29105"/>
        <label>2</label>
    </ligand>
</feature>
<dbReference type="GO" id="GO:0006508">
    <property type="term" value="P:proteolysis"/>
    <property type="evidence" value="ECO:0007669"/>
    <property type="project" value="UniProtKB-KW"/>
</dbReference>
<sequence length="330" mass="36336">MGFKDLVNAFGVSGCEDEVREMIRREIEVYADKLMVDKVGNLIAIKGEGKEMMLGAHMDEVGLMVVGYEKDGKLKFQPVGGIDPRVLLAQRVVIGKERIPGVIGATPPHLTKDRDKVVKVESLSIDIGVRSKAEAENLVSLGEYVSFEPYYHENDQFIFGKAFDDRIGCQILIDLIKKSFPGRIIFLFTTQEELGLRGVRAIKERFHPDLFLAVEATGAADFPSDKEPGRPRLGDGPAITIADRSLIVPQEVVDLLVTAARSNRIPYQFKQPLIGGTDAGEVSTAQTGIKAGVVAVPVRYIHSPVGMVKKSDISNTRKLLEVTIKKFMEE</sequence>
<keyword evidence="3" id="KW-0645">Protease</keyword>
<dbReference type="GO" id="GO:0004177">
    <property type="term" value="F:aminopeptidase activity"/>
    <property type="evidence" value="ECO:0007669"/>
    <property type="project" value="UniProtKB-UniRule"/>
</dbReference>